<gene>
    <name evidence="1" type="ORF">MYCFIDRAFT_172769</name>
</gene>
<accession>M3BD76</accession>
<proteinExistence type="predicted"/>
<dbReference type="GeneID" id="19332857"/>
<reference evidence="1 2" key="1">
    <citation type="journal article" date="2012" name="PLoS Pathog.">
        <title>Diverse lifestyles and strategies of plant pathogenesis encoded in the genomes of eighteen Dothideomycetes fungi.</title>
        <authorList>
            <person name="Ohm R.A."/>
            <person name="Feau N."/>
            <person name="Henrissat B."/>
            <person name="Schoch C.L."/>
            <person name="Horwitz B.A."/>
            <person name="Barry K.W."/>
            <person name="Condon B.J."/>
            <person name="Copeland A.C."/>
            <person name="Dhillon B."/>
            <person name="Glaser F."/>
            <person name="Hesse C.N."/>
            <person name="Kosti I."/>
            <person name="LaButti K."/>
            <person name="Lindquist E.A."/>
            <person name="Lucas S."/>
            <person name="Salamov A.A."/>
            <person name="Bradshaw R.E."/>
            <person name="Ciuffetti L."/>
            <person name="Hamelin R.C."/>
            <person name="Kema G.H.J."/>
            <person name="Lawrence C."/>
            <person name="Scott J.A."/>
            <person name="Spatafora J.W."/>
            <person name="Turgeon B.G."/>
            <person name="de Wit P.J.G.M."/>
            <person name="Zhong S."/>
            <person name="Goodwin S.B."/>
            <person name="Grigoriev I.V."/>
        </authorList>
    </citation>
    <scope>NUCLEOTIDE SEQUENCE [LARGE SCALE GENOMIC DNA]</scope>
    <source>
        <strain evidence="1 2">CIRAD86</strain>
    </source>
</reference>
<organism evidence="1 2">
    <name type="scientific">Pseudocercospora fijiensis (strain CIRAD86)</name>
    <name type="common">Black leaf streak disease fungus</name>
    <name type="synonym">Mycosphaerella fijiensis</name>
    <dbReference type="NCBI Taxonomy" id="383855"/>
    <lineage>
        <taxon>Eukaryota</taxon>
        <taxon>Fungi</taxon>
        <taxon>Dikarya</taxon>
        <taxon>Ascomycota</taxon>
        <taxon>Pezizomycotina</taxon>
        <taxon>Dothideomycetes</taxon>
        <taxon>Dothideomycetidae</taxon>
        <taxon>Mycosphaerellales</taxon>
        <taxon>Mycosphaerellaceae</taxon>
        <taxon>Pseudocercospora</taxon>
    </lineage>
</organism>
<evidence type="ECO:0000313" key="2">
    <source>
        <dbReference type="Proteomes" id="UP000016932"/>
    </source>
</evidence>
<protein>
    <submittedName>
        <fullName evidence="1">Uncharacterized protein</fullName>
    </submittedName>
</protein>
<dbReference type="AlphaFoldDB" id="M3BD76"/>
<keyword evidence="2" id="KW-1185">Reference proteome</keyword>
<name>M3BD76_PSEFD</name>
<dbReference type="KEGG" id="pfj:MYCFIDRAFT_172769"/>
<sequence>MDMASSRAGRNTHLTSHLLKTYAEVHYSHRRITLGDIGMLAKAYLQITFKLEAKAEDLWSVELKERFLLNVQEIRIANVKAEPLPRQAAGYCMNSASTLPEQYIRRIHAMEPSGHAAFMNLASWLTTFHFSGWIDDDDTETGDEFIEILAGAPYL</sequence>
<dbReference type="HOGENOM" id="CLU_1696286_0_0_1"/>
<dbReference type="Proteomes" id="UP000016932">
    <property type="component" value="Unassembled WGS sequence"/>
</dbReference>
<dbReference type="EMBL" id="KB446556">
    <property type="protein sequence ID" value="EME87103.1"/>
    <property type="molecule type" value="Genomic_DNA"/>
</dbReference>
<evidence type="ECO:0000313" key="1">
    <source>
        <dbReference type="EMBL" id="EME87103.1"/>
    </source>
</evidence>
<dbReference type="RefSeq" id="XP_007924150.1">
    <property type="nucleotide sequence ID" value="XM_007925959.1"/>
</dbReference>
<dbReference type="VEuPathDB" id="FungiDB:MYCFIDRAFT_172769"/>